<evidence type="ECO:0000259" key="1">
    <source>
        <dbReference type="Pfam" id="PF16113"/>
    </source>
</evidence>
<protein>
    <submittedName>
        <fullName evidence="2">Hibch protein</fullName>
    </submittedName>
</protein>
<dbReference type="OrthoDB" id="16820at2759"/>
<dbReference type="Gene3D" id="3.90.226.10">
    <property type="entry name" value="2-enoyl-CoA Hydratase, Chain A, domain 1"/>
    <property type="match status" value="1"/>
</dbReference>
<organism evidence="2 3">
    <name type="scientific">Symbiodinium pilosum</name>
    <name type="common">Dinoflagellate</name>
    <dbReference type="NCBI Taxonomy" id="2952"/>
    <lineage>
        <taxon>Eukaryota</taxon>
        <taxon>Sar</taxon>
        <taxon>Alveolata</taxon>
        <taxon>Dinophyceae</taxon>
        <taxon>Suessiales</taxon>
        <taxon>Symbiodiniaceae</taxon>
        <taxon>Symbiodinium</taxon>
    </lineage>
</organism>
<dbReference type="Proteomes" id="UP000649617">
    <property type="component" value="Unassembled WGS sequence"/>
</dbReference>
<gene>
    <name evidence="2" type="primary">hibch</name>
    <name evidence="2" type="ORF">SPIL2461_LOCUS14119</name>
</gene>
<sequence>MNYPHFPAGFAEAMQEAQRPGRSIGEVLQRPGSFKQGKIGSIRGERIVVTTTLVVGGAALMKVVLAGAWVKEEEEAVVPLYAWTYLAEALSIRGMENHGRHDYLLSSPFGCALDWMEGIRAVLVDKDRKQNWKPSWDELHEVSAEKVSEFFSPLDAGHSRGELRLEDIFAF</sequence>
<comment type="caution">
    <text evidence="2">The sequence shown here is derived from an EMBL/GenBank/DDBJ whole genome shotgun (WGS) entry which is preliminary data.</text>
</comment>
<dbReference type="EMBL" id="CAJNIZ010032112">
    <property type="protein sequence ID" value="CAE7534816.1"/>
    <property type="molecule type" value="Genomic_DNA"/>
</dbReference>
<dbReference type="InterPro" id="IPR045004">
    <property type="entry name" value="ECH_dom"/>
</dbReference>
<dbReference type="Pfam" id="PF16113">
    <property type="entry name" value="ECH_2"/>
    <property type="match status" value="1"/>
</dbReference>
<feature type="domain" description="Enoyl-CoA hydratase/isomerase" evidence="1">
    <location>
        <begin position="87"/>
        <end position="151"/>
    </location>
</feature>
<proteinExistence type="predicted"/>
<dbReference type="AlphaFoldDB" id="A0A812TNM2"/>
<evidence type="ECO:0000313" key="2">
    <source>
        <dbReference type="EMBL" id="CAE7534816.1"/>
    </source>
</evidence>
<keyword evidence="3" id="KW-1185">Reference proteome</keyword>
<feature type="non-terminal residue" evidence="2">
    <location>
        <position position="171"/>
    </location>
</feature>
<name>A0A812TNM2_SYMPI</name>
<accession>A0A812TNM2</accession>
<reference evidence="2" key="1">
    <citation type="submission" date="2021-02" db="EMBL/GenBank/DDBJ databases">
        <authorList>
            <person name="Dougan E. K."/>
            <person name="Rhodes N."/>
            <person name="Thang M."/>
            <person name="Chan C."/>
        </authorList>
    </citation>
    <scope>NUCLEOTIDE SEQUENCE</scope>
</reference>
<evidence type="ECO:0000313" key="3">
    <source>
        <dbReference type="Proteomes" id="UP000649617"/>
    </source>
</evidence>